<dbReference type="AlphaFoldDB" id="A0A3B5L541"/>
<dbReference type="InterPro" id="IPR032549">
    <property type="entry name" value="DUF4939"/>
</dbReference>
<evidence type="ECO:0000313" key="3">
    <source>
        <dbReference type="Proteomes" id="UP000261380"/>
    </source>
</evidence>
<feature type="domain" description="DUF4939" evidence="1">
    <location>
        <begin position="55"/>
        <end position="137"/>
    </location>
</feature>
<sequence>MTEHSGQNPSPADAIRKTLTEQHALLQSHESALQELNTRSRPIDVCSTFSEIHPPTPERFSGDLDKCKGFILQCSIIFNRCLQSFVHDGTKIAYVLSLLSGQALNWAEARFPSPTDYDCTFEEFLREFKQVFSHNHDKTFHSRDLWRIKQGQ</sequence>
<name>A0A3B5L541_9TELE</name>
<accession>A0A3B5L541</accession>
<dbReference type="STRING" id="32473.ENSXCOP00000007428"/>
<dbReference type="Proteomes" id="UP000261380">
    <property type="component" value="Unplaced"/>
</dbReference>
<dbReference type="Ensembl" id="ENSXCOT00000007524.1">
    <property type="protein sequence ID" value="ENSXCOP00000007428.1"/>
    <property type="gene ID" value="ENSXCOG00000005732.1"/>
</dbReference>
<evidence type="ECO:0000313" key="2">
    <source>
        <dbReference type="Ensembl" id="ENSXCOP00000007428.1"/>
    </source>
</evidence>
<dbReference type="GeneTree" id="ENSGT00940000173342"/>
<reference evidence="2" key="1">
    <citation type="submission" date="2025-08" db="UniProtKB">
        <authorList>
            <consortium name="Ensembl"/>
        </authorList>
    </citation>
    <scope>IDENTIFICATION</scope>
</reference>
<reference evidence="2" key="2">
    <citation type="submission" date="2025-09" db="UniProtKB">
        <authorList>
            <consortium name="Ensembl"/>
        </authorList>
    </citation>
    <scope>IDENTIFICATION</scope>
</reference>
<evidence type="ECO:0000259" key="1">
    <source>
        <dbReference type="Pfam" id="PF16297"/>
    </source>
</evidence>
<protein>
    <recommendedName>
        <fullName evidence="1">DUF4939 domain-containing protein</fullName>
    </recommendedName>
</protein>
<proteinExistence type="predicted"/>
<keyword evidence="3" id="KW-1185">Reference proteome</keyword>
<dbReference type="Pfam" id="PF16297">
    <property type="entry name" value="DUF4939"/>
    <property type="match status" value="1"/>
</dbReference>
<organism evidence="2 3">
    <name type="scientific">Xiphophorus couchianus</name>
    <name type="common">Monterrey platyfish</name>
    <dbReference type="NCBI Taxonomy" id="32473"/>
    <lineage>
        <taxon>Eukaryota</taxon>
        <taxon>Metazoa</taxon>
        <taxon>Chordata</taxon>
        <taxon>Craniata</taxon>
        <taxon>Vertebrata</taxon>
        <taxon>Euteleostomi</taxon>
        <taxon>Actinopterygii</taxon>
        <taxon>Neopterygii</taxon>
        <taxon>Teleostei</taxon>
        <taxon>Neoteleostei</taxon>
        <taxon>Acanthomorphata</taxon>
        <taxon>Ovalentaria</taxon>
        <taxon>Atherinomorphae</taxon>
        <taxon>Cyprinodontiformes</taxon>
        <taxon>Poeciliidae</taxon>
        <taxon>Poeciliinae</taxon>
        <taxon>Xiphophorus</taxon>
    </lineage>
</organism>